<feature type="transmembrane region" description="Helical" evidence="8">
    <location>
        <begin position="196"/>
        <end position="214"/>
    </location>
</feature>
<evidence type="ECO:0000256" key="6">
    <source>
        <dbReference type="ARBA" id="ARBA00022989"/>
    </source>
</evidence>
<evidence type="ECO:0000256" key="4">
    <source>
        <dbReference type="ARBA" id="ARBA00022475"/>
    </source>
</evidence>
<evidence type="ECO:0000313" key="10">
    <source>
        <dbReference type="Proteomes" id="UP000665026"/>
    </source>
</evidence>
<dbReference type="GO" id="GO:0005886">
    <property type="term" value="C:plasma membrane"/>
    <property type="evidence" value="ECO:0007669"/>
    <property type="project" value="UniProtKB-SubCell"/>
</dbReference>
<keyword evidence="6 8" id="KW-1133">Transmembrane helix</keyword>
<keyword evidence="3" id="KW-0813">Transport</keyword>
<sequence>MDTFDLVLLSSFSLLVAGTIKGVAGLGLPTASAAIMTLWIAPRTAIALILIPMLVSNFWQVWRMGDVIGVMRRYAPLCLALAVVLFVTVSLSATAPDRVIFLVLGISILSFSVVNLLVDLPKLPEHLDRPAQVVAGSIAGVLGGLSGIWAAPMVFYLTARQIDKDEFIRATGLLIFAGSVPLAVGYVQQGFLTSEFAVVGTVMIVPTLIGFSVGERIRKGWPSDKFRRIFLYLFLVMGLNLLRRGVF</sequence>
<feature type="transmembrane region" description="Helical" evidence="8">
    <location>
        <begin position="74"/>
        <end position="93"/>
    </location>
</feature>
<evidence type="ECO:0000256" key="2">
    <source>
        <dbReference type="ARBA" id="ARBA00009142"/>
    </source>
</evidence>
<feature type="transmembrane region" description="Helical" evidence="8">
    <location>
        <begin position="130"/>
        <end position="155"/>
    </location>
</feature>
<protein>
    <recommendedName>
        <fullName evidence="8">Probable membrane transporter protein</fullName>
    </recommendedName>
</protein>
<evidence type="ECO:0000256" key="1">
    <source>
        <dbReference type="ARBA" id="ARBA00004651"/>
    </source>
</evidence>
<accession>A0A975EM47</accession>
<name>A0A975EM47_9RHOB</name>
<feature type="transmembrane region" description="Helical" evidence="8">
    <location>
        <begin position="41"/>
        <end position="62"/>
    </location>
</feature>
<evidence type="ECO:0000256" key="5">
    <source>
        <dbReference type="ARBA" id="ARBA00022692"/>
    </source>
</evidence>
<dbReference type="Pfam" id="PF01925">
    <property type="entry name" value="TauE"/>
    <property type="match status" value="1"/>
</dbReference>
<feature type="transmembrane region" description="Helical" evidence="8">
    <location>
        <begin position="99"/>
        <end position="118"/>
    </location>
</feature>
<dbReference type="InterPro" id="IPR052017">
    <property type="entry name" value="TSUP"/>
</dbReference>
<gene>
    <name evidence="9" type="ORF">HZ995_08460</name>
</gene>
<dbReference type="RefSeq" id="WP_209355243.1">
    <property type="nucleotide sequence ID" value="NZ_CP060010.1"/>
</dbReference>
<comment type="similarity">
    <text evidence="2 8">Belongs to the 4-toluene sulfonate uptake permease (TSUP) (TC 2.A.102) family.</text>
</comment>
<comment type="subcellular location">
    <subcellularLocation>
        <location evidence="1 8">Cell membrane</location>
        <topology evidence="1 8">Multi-pass membrane protein</topology>
    </subcellularLocation>
</comment>
<reference evidence="9" key="1">
    <citation type="submission" date="2020-07" db="EMBL/GenBank/DDBJ databases">
        <title>Genome sequences of bacteria associated with the marine, planktonic diatom Thalassiosira profunda strain ECT2AJA-044.</title>
        <authorList>
            <person name="Gargas C.B."/>
            <person name="Roberts W.R."/>
            <person name="Alverson A.J."/>
        </authorList>
    </citation>
    <scope>NUCLEOTIDE SEQUENCE</scope>
    <source>
        <strain evidence="9">ECT2AJA-044</strain>
    </source>
</reference>
<organism evidence="9 10">
    <name type="scientific">Cognatishimia activa</name>
    <dbReference type="NCBI Taxonomy" id="1715691"/>
    <lineage>
        <taxon>Bacteria</taxon>
        <taxon>Pseudomonadati</taxon>
        <taxon>Pseudomonadota</taxon>
        <taxon>Alphaproteobacteria</taxon>
        <taxon>Rhodobacterales</taxon>
        <taxon>Paracoccaceae</taxon>
        <taxon>Cognatishimia</taxon>
    </lineage>
</organism>
<keyword evidence="5 8" id="KW-0812">Transmembrane</keyword>
<dbReference type="AlphaFoldDB" id="A0A975EM47"/>
<evidence type="ECO:0000256" key="7">
    <source>
        <dbReference type="ARBA" id="ARBA00023136"/>
    </source>
</evidence>
<proteinExistence type="inferred from homology"/>
<feature type="transmembrane region" description="Helical" evidence="8">
    <location>
        <begin position="167"/>
        <end position="187"/>
    </location>
</feature>
<dbReference type="EMBL" id="CP060010">
    <property type="protein sequence ID" value="QTN34550.1"/>
    <property type="molecule type" value="Genomic_DNA"/>
</dbReference>
<dbReference type="InterPro" id="IPR002781">
    <property type="entry name" value="TM_pro_TauE-like"/>
</dbReference>
<evidence type="ECO:0000313" key="9">
    <source>
        <dbReference type="EMBL" id="QTN34550.1"/>
    </source>
</evidence>
<dbReference type="KEGG" id="cact:HZ995_08460"/>
<dbReference type="Proteomes" id="UP000665026">
    <property type="component" value="Chromosome"/>
</dbReference>
<evidence type="ECO:0000256" key="8">
    <source>
        <dbReference type="RuleBase" id="RU363041"/>
    </source>
</evidence>
<feature type="transmembrane region" description="Helical" evidence="8">
    <location>
        <begin position="226"/>
        <end position="242"/>
    </location>
</feature>
<keyword evidence="4 8" id="KW-1003">Cell membrane</keyword>
<evidence type="ECO:0000256" key="3">
    <source>
        <dbReference type="ARBA" id="ARBA00022448"/>
    </source>
</evidence>
<dbReference type="PANTHER" id="PTHR30269:SF32">
    <property type="entry name" value="MEMBRANE TRANSPORTER PROTEIN-RELATED"/>
    <property type="match status" value="1"/>
</dbReference>
<dbReference type="PANTHER" id="PTHR30269">
    <property type="entry name" value="TRANSMEMBRANE PROTEIN YFCA"/>
    <property type="match status" value="1"/>
</dbReference>
<keyword evidence="7 8" id="KW-0472">Membrane</keyword>